<protein>
    <recommendedName>
        <fullName evidence="1">Protein kinase domain-containing protein</fullName>
    </recommendedName>
</protein>
<comment type="caution">
    <text evidence="2">The sequence shown here is derived from an EMBL/GenBank/DDBJ whole genome shotgun (WGS) entry which is preliminary data.</text>
</comment>
<sequence>MTTRRNHITPLGLRPPEIMLGGSLDETVDIWTFGCIMTYFTEQNFTPALLEIYPHSARYFDEQDSFKLVDFSSLPRDRWPLLGILATGRAPLESSDTDGAVRLMMRCLKLYPTERPWARELLSDPWLTEDD</sequence>
<dbReference type="GO" id="GO:0005524">
    <property type="term" value="F:ATP binding"/>
    <property type="evidence" value="ECO:0007669"/>
    <property type="project" value="InterPro"/>
</dbReference>
<dbReference type="InterPro" id="IPR000719">
    <property type="entry name" value="Prot_kinase_dom"/>
</dbReference>
<evidence type="ECO:0000313" key="3">
    <source>
        <dbReference type="Proteomes" id="UP000812287"/>
    </source>
</evidence>
<dbReference type="Gene3D" id="1.10.510.10">
    <property type="entry name" value="Transferase(Phosphotransferase) domain 1"/>
    <property type="match status" value="1"/>
</dbReference>
<dbReference type="OrthoDB" id="2983889at2759"/>
<feature type="domain" description="Protein kinase" evidence="1">
    <location>
        <begin position="1"/>
        <end position="127"/>
    </location>
</feature>
<dbReference type="RefSeq" id="XP_043035669.1">
    <property type="nucleotide sequence ID" value="XM_043177676.1"/>
</dbReference>
<dbReference type="InterPro" id="IPR011009">
    <property type="entry name" value="Kinase-like_dom_sf"/>
</dbReference>
<name>A0A9P7VLM2_9AGAR</name>
<dbReference type="EMBL" id="MU250553">
    <property type="protein sequence ID" value="KAG7442169.1"/>
    <property type="molecule type" value="Genomic_DNA"/>
</dbReference>
<evidence type="ECO:0000313" key="2">
    <source>
        <dbReference type="EMBL" id="KAG7442169.1"/>
    </source>
</evidence>
<dbReference type="GeneID" id="66099963"/>
<proteinExistence type="predicted"/>
<accession>A0A9P7VLM2</accession>
<gene>
    <name evidence="2" type="ORF">BT62DRAFT_1010694</name>
</gene>
<evidence type="ECO:0000259" key="1">
    <source>
        <dbReference type="PROSITE" id="PS50011"/>
    </source>
</evidence>
<dbReference type="AlphaFoldDB" id="A0A9P7VLM2"/>
<dbReference type="Proteomes" id="UP000812287">
    <property type="component" value="Unassembled WGS sequence"/>
</dbReference>
<dbReference type="PROSITE" id="PS50011">
    <property type="entry name" value="PROTEIN_KINASE_DOM"/>
    <property type="match status" value="1"/>
</dbReference>
<reference evidence="2" key="1">
    <citation type="submission" date="2020-11" db="EMBL/GenBank/DDBJ databases">
        <title>Adaptations for nitrogen fixation in a non-lichenized fungal sporocarp promotes dispersal by wood-feeding termites.</title>
        <authorList>
            <consortium name="DOE Joint Genome Institute"/>
            <person name="Koch R.A."/>
            <person name="Yoon G."/>
            <person name="Arayal U."/>
            <person name="Lail K."/>
            <person name="Amirebrahimi M."/>
            <person name="Labutti K."/>
            <person name="Lipzen A."/>
            <person name="Riley R."/>
            <person name="Barry K."/>
            <person name="Henrissat B."/>
            <person name="Grigoriev I.V."/>
            <person name="Herr J.R."/>
            <person name="Aime M.C."/>
        </authorList>
    </citation>
    <scope>NUCLEOTIDE SEQUENCE</scope>
    <source>
        <strain evidence="2">MCA 3950</strain>
    </source>
</reference>
<dbReference type="SUPFAM" id="SSF56112">
    <property type="entry name" value="Protein kinase-like (PK-like)"/>
    <property type="match status" value="1"/>
</dbReference>
<organism evidence="2 3">
    <name type="scientific">Guyanagaster necrorhizus</name>
    <dbReference type="NCBI Taxonomy" id="856835"/>
    <lineage>
        <taxon>Eukaryota</taxon>
        <taxon>Fungi</taxon>
        <taxon>Dikarya</taxon>
        <taxon>Basidiomycota</taxon>
        <taxon>Agaricomycotina</taxon>
        <taxon>Agaricomycetes</taxon>
        <taxon>Agaricomycetidae</taxon>
        <taxon>Agaricales</taxon>
        <taxon>Marasmiineae</taxon>
        <taxon>Physalacriaceae</taxon>
        <taxon>Guyanagaster</taxon>
    </lineage>
</organism>
<dbReference type="GO" id="GO:0004672">
    <property type="term" value="F:protein kinase activity"/>
    <property type="evidence" value="ECO:0007669"/>
    <property type="project" value="InterPro"/>
</dbReference>
<keyword evidence="3" id="KW-1185">Reference proteome</keyword>